<keyword evidence="7" id="KW-1185">Reference proteome</keyword>
<feature type="domain" description="Flagellar hook protein FlgE/F/G-like D1" evidence="5">
    <location>
        <begin position="115"/>
        <end position="177"/>
    </location>
</feature>
<feature type="domain" description="Flagellar basal-body/hook protein C-terminal" evidence="4">
    <location>
        <begin position="235"/>
        <end position="276"/>
    </location>
</feature>
<gene>
    <name evidence="6" type="primary">flhO</name>
    <name evidence="6" type="ORF">AM1BK_35420</name>
</gene>
<evidence type="ECO:0000256" key="2">
    <source>
        <dbReference type="RuleBase" id="RU362116"/>
    </source>
</evidence>
<dbReference type="SUPFAM" id="SSF117143">
    <property type="entry name" value="Flagellar hook protein flgE"/>
    <property type="match status" value="1"/>
</dbReference>
<protein>
    <submittedName>
        <fullName evidence="6">Flagellar hook-basal body complex protein FlhO</fullName>
    </submittedName>
</protein>
<dbReference type="InterPro" id="IPR010930">
    <property type="entry name" value="Flg_bb/hook_C_dom"/>
</dbReference>
<dbReference type="Pfam" id="PF22692">
    <property type="entry name" value="LlgE_F_G_D1"/>
    <property type="match status" value="1"/>
</dbReference>
<keyword evidence="6" id="KW-0969">Cilium</keyword>
<dbReference type="InterPro" id="IPR019776">
    <property type="entry name" value="Flagellar_basal_body_rod_CS"/>
</dbReference>
<evidence type="ECO:0000313" key="7">
    <source>
        <dbReference type="Proteomes" id="UP000637074"/>
    </source>
</evidence>
<dbReference type="InterPro" id="IPR001444">
    <property type="entry name" value="Flag_bb_rod_N"/>
</dbReference>
<keyword evidence="6" id="KW-0966">Cell projection</keyword>
<evidence type="ECO:0000313" key="6">
    <source>
        <dbReference type="EMBL" id="GHH99999.1"/>
    </source>
</evidence>
<dbReference type="Pfam" id="PF06429">
    <property type="entry name" value="Flg_bbr_C"/>
    <property type="match status" value="1"/>
</dbReference>
<evidence type="ECO:0000259" key="3">
    <source>
        <dbReference type="Pfam" id="PF00460"/>
    </source>
</evidence>
<dbReference type="NCBIfam" id="TIGR03506">
    <property type="entry name" value="FlgEFG_subfam"/>
    <property type="match status" value="1"/>
</dbReference>
<evidence type="ECO:0000259" key="4">
    <source>
        <dbReference type="Pfam" id="PF06429"/>
    </source>
</evidence>
<evidence type="ECO:0000256" key="1">
    <source>
        <dbReference type="ARBA" id="ARBA00009677"/>
    </source>
</evidence>
<keyword evidence="6" id="KW-0282">Flagellum</keyword>
<feature type="domain" description="Flagellar basal body rod protein N-terminal" evidence="3">
    <location>
        <begin position="5"/>
        <end position="35"/>
    </location>
</feature>
<comment type="similarity">
    <text evidence="1 2">Belongs to the flagella basal body rod proteins family.</text>
</comment>
<evidence type="ECO:0000259" key="5">
    <source>
        <dbReference type="Pfam" id="PF22692"/>
    </source>
</evidence>
<comment type="caution">
    <text evidence="6">The sequence shown here is derived from an EMBL/GenBank/DDBJ whole genome shotgun (WGS) entry which is preliminary data.</text>
</comment>
<dbReference type="RefSeq" id="WP_191275066.1">
    <property type="nucleotide sequence ID" value="NZ_BNDS01000017.1"/>
</dbReference>
<dbReference type="EMBL" id="BNDS01000017">
    <property type="protein sequence ID" value="GHH99999.1"/>
    <property type="molecule type" value="Genomic_DNA"/>
</dbReference>
<dbReference type="InterPro" id="IPR037925">
    <property type="entry name" value="FlgE/F/G-like"/>
</dbReference>
<dbReference type="Pfam" id="PF00460">
    <property type="entry name" value="Flg_bb_rod"/>
    <property type="match status" value="1"/>
</dbReference>
<dbReference type="InterPro" id="IPR053967">
    <property type="entry name" value="LlgE_F_G-like_D1"/>
</dbReference>
<reference evidence="6 7" key="1">
    <citation type="journal article" date="2022" name="Int. J. Syst. Evol. Microbiol.">
        <title>Neobacillus kokaensis sp. nov., isolated from soil.</title>
        <authorList>
            <person name="Yuki K."/>
            <person name="Matsubara H."/>
            <person name="Yamaguchi S."/>
        </authorList>
    </citation>
    <scope>NUCLEOTIDE SEQUENCE [LARGE SCALE GENOMIC DNA]</scope>
    <source>
        <strain evidence="6 7">LOB 377</strain>
    </source>
</reference>
<name>A0ABQ3N5P4_9BACI</name>
<dbReference type="PROSITE" id="PS00588">
    <property type="entry name" value="FLAGELLA_BB_ROD"/>
    <property type="match status" value="1"/>
</dbReference>
<accession>A0ABQ3N5P4</accession>
<dbReference type="PANTHER" id="PTHR30435">
    <property type="entry name" value="FLAGELLAR PROTEIN"/>
    <property type="match status" value="1"/>
</dbReference>
<dbReference type="Proteomes" id="UP000637074">
    <property type="component" value="Unassembled WGS sequence"/>
</dbReference>
<comment type="subcellular location">
    <subcellularLocation>
        <location evidence="2">Bacterial flagellum basal body</location>
    </subcellularLocation>
</comment>
<dbReference type="InterPro" id="IPR020013">
    <property type="entry name" value="Flagellar_FlgE/F/G"/>
</dbReference>
<dbReference type="PANTHER" id="PTHR30435:SF19">
    <property type="entry name" value="FLAGELLAR BASAL-BODY ROD PROTEIN FLGG"/>
    <property type="match status" value="1"/>
</dbReference>
<organism evidence="6 7">
    <name type="scientific">Neobacillus kokaensis</name>
    <dbReference type="NCBI Taxonomy" id="2759023"/>
    <lineage>
        <taxon>Bacteria</taxon>
        <taxon>Bacillati</taxon>
        <taxon>Bacillota</taxon>
        <taxon>Bacilli</taxon>
        <taxon>Bacillales</taxon>
        <taxon>Bacillaceae</taxon>
        <taxon>Neobacillus</taxon>
    </lineage>
</organism>
<keyword evidence="2" id="KW-0975">Bacterial flagellum</keyword>
<proteinExistence type="inferred from homology"/>
<sequence length="280" mass="29983">MLRGINTAASGMIALQRKQNALTNNLANVETPGFKQDASPLRSFPEMLLQRINQGEGTGRAPRIGTLSMGVYNQETLPLFSQGSLVSTNMPFDVAINDQALAPVTANGKTTQPAAFFSVQTADGSIQFTRNGRFAVNGNGQLTTASGDLILGKNGRPIADTELSGGDISIQGNGEIVVHPGDAARARTIGSLGMVIVNNPHQLIKKDNGLYELDGANPAIQQRALPAGLQLHHKMIEQSNVDTSQTITDMMTNIRLYEANQKVLQTYDKTLEQLSTIGRV</sequence>